<gene>
    <name evidence="2" type="ORF">GKO46_02125</name>
    <name evidence="3" type="ORF">GKO48_07135</name>
</gene>
<dbReference type="EMBL" id="CP046147">
    <property type="protein sequence ID" value="WFG39400.1"/>
    <property type="molecule type" value="Genomic_DNA"/>
</dbReference>
<reference evidence="4 5" key="1">
    <citation type="submission" date="2019-11" db="EMBL/GenBank/DDBJ databases">
        <authorList>
            <person name="Cho J.-C."/>
        </authorList>
    </citation>
    <scope>NUCLEOTIDE SEQUENCE [LARGE SCALE GENOMIC DNA]</scope>
    <source>
        <strain evidence="3 4">JH1073</strain>
        <strain evidence="2 5">JH702</strain>
    </source>
</reference>
<keyword evidence="4" id="KW-1185">Reference proteome</keyword>
<evidence type="ECO:0000259" key="1">
    <source>
        <dbReference type="Pfam" id="PF02754"/>
    </source>
</evidence>
<evidence type="ECO:0000313" key="3">
    <source>
        <dbReference type="EMBL" id="WFG39400.1"/>
    </source>
</evidence>
<reference evidence="4" key="3">
    <citation type="submission" date="2023-06" db="EMBL/GenBank/DDBJ databases">
        <title>Pangenomics reveal diversification of enzyme families and niche specialization in globally abundant SAR202 bacteria.</title>
        <authorList>
            <person name="Saw J.H.W."/>
        </authorList>
    </citation>
    <scope>NUCLEOTIDE SEQUENCE [LARGE SCALE GENOMIC DNA]</scope>
    <source>
        <strain evidence="4">JH1073</strain>
    </source>
</reference>
<feature type="domain" description="Cysteine-rich" evidence="1">
    <location>
        <begin position="15"/>
        <end position="95"/>
    </location>
</feature>
<accession>A0AAJ5ZEB8</accession>
<dbReference type="Proteomes" id="UP001321249">
    <property type="component" value="Unassembled WGS sequence"/>
</dbReference>
<dbReference type="AlphaFoldDB" id="A0AAJ5ZEB8"/>
<dbReference type="PANTHER" id="PTHR30296">
    <property type="entry name" value="UNCHARACTERIZED PROTEIN YKGE"/>
    <property type="match status" value="1"/>
</dbReference>
<evidence type="ECO:0000313" key="5">
    <source>
        <dbReference type="Proteomes" id="UP001321249"/>
    </source>
</evidence>
<dbReference type="GO" id="GO:0016491">
    <property type="term" value="F:oxidoreductase activity"/>
    <property type="evidence" value="ECO:0007669"/>
    <property type="project" value="UniProtKB-ARBA"/>
</dbReference>
<protein>
    <submittedName>
        <fullName evidence="3">Fe-S oxidoreductase</fullName>
    </submittedName>
</protein>
<dbReference type="InterPro" id="IPR004017">
    <property type="entry name" value="Cys_rich_dom"/>
</dbReference>
<dbReference type="RefSeq" id="WP_342823057.1">
    <property type="nucleotide sequence ID" value="NZ_CP046146.1"/>
</dbReference>
<evidence type="ECO:0000313" key="4">
    <source>
        <dbReference type="Proteomes" id="UP001219901"/>
    </source>
</evidence>
<dbReference type="EMBL" id="WMBE01000001">
    <property type="protein sequence ID" value="MDG0865868.1"/>
    <property type="molecule type" value="Genomic_DNA"/>
</dbReference>
<sequence>MPNDKSDISIPKHATLFASCMVDQLAPAVGESTVEVLEHLGVTVQFLDDQTCCGQPAFNSGFRSEALPVATRFIELFERAEGPIVVPSGSCAAMVRNYYGDLFRGDSNMSQRAARVGERLFELTEFVTKFFGTSAISGELNESATYHKCCHLLREIGIDEQPIEMLSNLSGLDMTPLERADVCCGFGGAFSVKMPDISSAILGEKLDFIEATGANTVIAGDTGCVYQMQGGLRRRDSNVKVIHIAEALAKSIRNVDSTGVSN</sequence>
<dbReference type="Pfam" id="PF02754">
    <property type="entry name" value="CCG"/>
    <property type="match status" value="2"/>
</dbReference>
<feature type="domain" description="Cysteine-rich" evidence="1">
    <location>
        <begin position="145"/>
        <end position="228"/>
    </location>
</feature>
<dbReference type="PANTHER" id="PTHR30296:SF0">
    <property type="entry name" value="LACTATE UTILIZATION PROTEIN A"/>
    <property type="match status" value="1"/>
</dbReference>
<dbReference type="Proteomes" id="UP001219901">
    <property type="component" value="Chromosome"/>
</dbReference>
<organism evidence="3 4">
    <name type="scientific">Candidatus Lucifugimonas marina</name>
    <dbReference type="NCBI Taxonomy" id="3038979"/>
    <lineage>
        <taxon>Bacteria</taxon>
        <taxon>Bacillati</taxon>
        <taxon>Chloroflexota</taxon>
        <taxon>Dehalococcoidia</taxon>
        <taxon>SAR202 cluster</taxon>
        <taxon>Candidatus Lucifugimonadales</taxon>
        <taxon>Candidatus Lucifugimonadaceae</taxon>
        <taxon>Candidatus Lucifugimonas</taxon>
    </lineage>
</organism>
<dbReference type="GO" id="GO:0005829">
    <property type="term" value="C:cytosol"/>
    <property type="evidence" value="ECO:0007669"/>
    <property type="project" value="TreeGrafter"/>
</dbReference>
<name>A0AAJ5ZEB8_9CHLR</name>
<evidence type="ECO:0000313" key="2">
    <source>
        <dbReference type="EMBL" id="MDG0865868.1"/>
    </source>
</evidence>
<reference evidence="3" key="2">
    <citation type="journal article" date="2023" name="Nat. Commun.">
        <title>Cultivation of marine bacteria of the SAR202 clade.</title>
        <authorList>
            <person name="Lim Y."/>
            <person name="Seo J.H."/>
            <person name="Giovannoni S.J."/>
            <person name="Kang I."/>
            <person name="Cho J.C."/>
        </authorList>
    </citation>
    <scope>NUCLEOTIDE SEQUENCE</scope>
    <source>
        <strain evidence="3">JH1073</strain>
    </source>
</reference>
<proteinExistence type="predicted"/>